<dbReference type="Proteomes" id="UP001153269">
    <property type="component" value="Unassembled WGS sequence"/>
</dbReference>
<comment type="caution">
    <text evidence="2">The sequence shown here is derived from an EMBL/GenBank/DDBJ whole genome shotgun (WGS) entry which is preliminary data.</text>
</comment>
<dbReference type="AlphaFoldDB" id="A0A9N7Y661"/>
<evidence type="ECO:0000256" key="1">
    <source>
        <dbReference type="SAM" id="MobiDB-lite"/>
    </source>
</evidence>
<protein>
    <submittedName>
        <fullName evidence="2">Uncharacterized protein</fullName>
    </submittedName>
</protein>
<reference evidence="2" key="1">
    <citation type="submission" date="2020-03" db="EMBL/GenBank/DDBJ databases">
        <authorList>
            <person name="Weist P."/>
        </authorList>
    </citation>
    <scope>NUCLEOTIDE SEQUENCE</scope>
</reference>
<organism evidence="2 3">
    <name type="scientific">Pleuronectes platessa</name>
    <name type="common">European plaice</name>
    <dbReference type="NCBI Taxonomy" id="8262"/>
    <lineage>
        <taxon>Eukaryota</taxon>
        <taxon>Metazoa</taxon>
        <taxon>Chordata</taxon>
        <taxon>Craniata</taxon>
        <taxon>Vertebrata</taxon>
        <taxon>Euteleostomi</taxon>
        <taxon>Actinopterygii</taxon>
        <taxon>Neopterygii</taxon>
        <taxon>Teleostei</taxon>
        <taxon>Neoteleostei</taxon>
        <taxon>Acanthomorphata</taxon>
        <taxon>Carangaria</taxon>
        <taxon>Pleuronectiformes</taxon>
        <taxon>Pleuronectoidei</taxon>
        <taxon>Pleuronectidae</taxon>
        <taxon>Pleuronectes</taxon>
    </lineage>
</organism>
<name>A0A9N7Y661_PLEPL</name>
<proteinExistence type="predicted"/>
<dbReference type="EMBL" id="CADEAL010000021">
    <property type="protein sequence ID" value="CAB1412819.1"/>
    <property type="molecule type" value="Genomic_DNA"/>
</dbReference>
<evidence type="ECO:0000313" key="3">
    <source>
        <dbReference type="Proteomes" id="UP001153269"/>
    </source>
</evidence>
<gene>
    <name evidence="2" type="ORF">PLEPLA_LOCUS513</name>
</gene>
<feature type="compositionally biased region" description="Polar residues" evidence="1">
    <location>
        <begin position="75"/>
        <end position="84"/>
    </location>
</feature>
<keyword evidence="3" id="KW-1185">Reference proteome</keyword>
<sequence>MHSARGADVGGVRCLAQGHLDIGGRESALWTLEQIQVLSWQNCRLLLRVNKCYLLGYFVNILIIFDWRFVSAENTTDAASSPKQVVTEYGTGANPSRRRTGILRSATLTPSSSSLSSLSVTHLPASNLWPTLSSP</sequence>
<feature type="region of interest" description="Disordered" evidence="1">
    <location>
        <begin position="75"/>
        <end position="101"/>
    </location>
</feature>
<accession>A0A9N7Y661</accession>
<evidence type="ECO:0000313" key="2">
    <source>
        <dbReference type="EMBL" id="CAB1412819.1"/>
    </source>
</evidence>